<dbReference type="RefSeq" id="WP_012377053.1">
    <property type="nucleotide sequence ID" value="NC_010571.1"/>
</dbReference>
<sequence length="286" mass="32567">MPRTYHFISGLPRSGSTLLAAILRQNPRIHAAMTSPVGSLFTSLHSTMGLDNEFAEFIDEKQRERMLRGVFELYYQDHPQEVIVDTNRLWCARLPLLSRLFPEAKVLCTVRNVAWVMDSIERLVRKNAILPSKLFNGPHESDTVYHRLEALASRDRFVGFSYYALKEAFYSPEARNILVIDYEHLTQAPEKVLPLVYQFLGEPVFAHDFNNLDYQEPGFDARLGMHGLHEVKRKVAYRPRPTVLPPDLFQQYSNLDFWKNRTGSIASVINANPAPAAPAPASPSPS</sequence>
<dbReference type="KEGG" id="ote:Oter_4252"/>
<dbReference type="STRING" id="452637.Oter_4252"/>
<dbReference type="InterPro" id="IPR027417">
    <property type="entry name" value="P-loop_NTPase"/>
</dbReference>
<keyword evidence="1" id="KW-0808">Transferase</keyword>
<dbReference type="SUPFAM" id="SSF52540">
    <property type="entry name" value="P-loop containing nucleoside triphosphate hydrolases"/>
    <property type="match status" value="1"/>
</dbReference>
<evidence type="ECO:0000313" key="1">
    <source>
        <dbReference type="EMBL" id="ACB77525.1"/>
    </source>
</evidence>
<gene>
    <name evidence="1" type="ordered locus">Oter_4252</name>
</gene>
<name>B1ZP39_OPITP</name>
<proteinExistence type="predicted"/>
<dbReference type="Proteomes" id="UP000007013">
    <property type="component" value="Chromosome"/>
</dbReference>
<organism evidence="1 2">
    <name type="scientific">Opitutus terrae (strain DSM 11246 / JCM 15787 / PB90-1)</name>
    <dbReference type="NCBI Taxonomy" id="452637"/>
    <lineage>
        <taxon>Bacteria</taxon>
        <taxon>Pseudomonadati</taxon>
        <taxon>Verrucomicrobiota</taxon>
        <taxon>Opitutia</taxon>
        <taxon>Opitutales</taxon>
        <taxon>Opitutaceae</taxon>
        <taxon>Opitutus</taxon>
    </lineage>
</organism>
<dbReference type="GO" id="GO:0016740">
    <property type="term" value="F:transferase activity"/>
    <property type="evidence" value="ECO:0007669"/>
    <property type="project" value="UniProtKB-KW"/>
</dbReference>
<protein>
    <submittedName>
        <fullName evidence="1">Sulfotransferase</fullName>
    </submittedName>
</protein>
<dbReference type="OrthoDB" id="180518at2"/>
<dbReference type="HOGENOM" id="CLU_088223_0_0_0"/>
<accession>B1ZP39</accession>
<evidence type="ECO:0000313" key="2">
    <source>
        <dbReference type="Proteomes" id="UP000007013"/>
    </source>
</evidence>
<keyword evidence="2" id="KW-1185">Reference proteome</keyword>
<reference evidence="1 2" key="1">
    <citation type="journal article" date="2011" name="J. Bacteriol.">
        <title>Genome sequence of the verrucomicrobium Opitutus terrae PB90-1, an abundant inhabitant of rice paddy soil ecosystems.</title>
        <authorList>
            <person name="van Passel M.W."/>
            <person name="Kant R."/>
            <person name="Palva A."/>
            <person name="Copeland A."/>
            <person name="Lucas S."/>
            <person name="Lapidus A."/>
            <person name="Glavina del Rio T."/>
            <person name="Pitluck S."/>
            <person name="Goltsman E."/>
            <person name="Clum A."/>
            <person name="Sun H."/>
            <person name="Schmutz J."/>
            <person name="Larimer F.W."/>
            <person name="Land M.L."/>
            <person name="Hauser L."/>
            <person name="Kyrpides N."/>
            <person name="Mikhailova N."/>
            <person name="Richardson P.P."/>
            <person name="Janssen P.H."/>
            <person name="de Vos W.M."/>
            <person name="Smidt H."/>
        </authorList>
    </citation>
    <scope>NUCLEOTIDE SEQUENCE [LARGE SCALE GENOMIC DNA]</scope>
    <source>
        <strain evidence="2">DSM 11246 / JCM 15787 / PB90-1</strain>
    </source>
</reference>
<dbReference type="Pfam" id="PF13469">
    <property type="entry name" value="Sulfotransfer_3"/>
    <property type="match status" value="1"/>
</dbReference>
<dbReference type="eggNOG" id="ENOG502Z7Q6">
    <property type="taxonomic scope" value="Bacteria"/>
</dbReference>
<dbReference type="AlphaFoldDB" id="B1ZP39"/>
<dbReference type="EMBL" id="CP001032">
    <property type="protein sequence ID" value="ACB77525.1"/>
    <property type="molecule type" value="Genomic_DNA"/>
</dbReference>
<dbReference type="Gene3D" id="3.40.50.300">
    <property type="entry name" value="P-loop containing nucleotide triphosphate hydrolases"/>
    <property type="match status" value="1"/>
</dbReference>